<evidence type="ECO:0000313" key="3">
    <source>
        <dbReference type="EMBL" id="GLH98864.1"/>
    </source>
</evidence>
<protein>
    <recommendedName>
        <fullName evidence="2">Transcription regulator PadR N-terminal domain-containing protein</fullName>
    </recommendedName>
</protein>
<dbReference type="Proteomes" id="UP001144280">
    <property type="component" value="Unassembled WGS sequence"/>
</dbReference>
<evidence type="ECO:0000256" key="1">
    <source>
        <dbReference type="SAM" id="MobiDB-lite"/>
    </source>
</evidence>
<dbReference type="Pfam" id="PF03551">
    <property type="entry name" value="PadR"/>
    <property type="match status" value="1"/>
</dbReference>
<dbReference type="InterPro" id="IPR036388">
    <property type="entry name" value="WH-like_DNA-bd_sf"/>
</dbReference>
<dbReference type="EMBL" id="BSDI01000019">
    <property type="protein sequence ID" value="GLH98864.1"/>
    <property type="molecule type" value="Genomic_DNA"/>
</dbReference>
<dbReference type="Gene3D" id="1.10.10.10">
    <property type="entry name" value="Winged helix-like DNA-binding domain superfamily/Winged helix DNA-binding domain"/>
    <property type="match status" value="1"/>
</dbReference>
<dbReference type="PANTHER" id="PTHR33169">
    <property type="entry name" value="PADR-FAMILY TRANSCRIPTIONAL REGULATOR"/>
    <property type="match status" value="1"/>
</dbReference>
<feature type="compositionally biased region" description="Basic and acidic residues" evidence="1">
    <location>
        <begin position="92"/>
        <end position="105"/>
    </location>
</feature>
<accession>A0ABQ5QYU2</accession>
<evidence type="ECO:0000259" key="2">
    <source>
        <dbReference type="Pfam" id="PF03551"/>
    </source>
</evidence>
<organism evidence="3 4">
    <name type="scientific">Phytohabitans aurantiacus</name>
    <dbReference type="NCBI Taxonomy" id="3016789"/>
    <lineage>
        <taxon>Bacteria</taxon>
        <taxon>Bacillati</taxon>
        <taxon>Actinomycetota</taxon>
        <taxon>Actinomycetes</taxon>
        <taxon>Micromonosporales</taxon>
        <taxon>Micromonosporaceae</taxon>
    </lineage>
</organism>
<sequence length="115" mass="13308">MVYMEDIRLTSTTVLVLQVLYEQHVVYGLQVARDTKLMTGTVYPILTRLERAGWVASEWEAGDDADDDRGARRRFYRLTPPAREHVSELLAKRTREQERAQERAARLRPIPGVQP</sequence>
<feature type="region of interest" description="Disordered" evidence="1">
    <location>
        <begin position="92"/>
        <end position="115"/>
    </location>
</feature>
<evidence type="ECO:0000313" key="4">
    <source>
        <dbReference type="Proteomes" id="UP001144280"/>
    </source>
</evidence>
<reference evidence="3" key="1">
    <citation type="submission" date="2022-12" db="EMBL/GenBank/DDBJ databases">
        <title>New Phytohabitans aurantiacus sp. RD004123 nov., an actinomycete isolated from soil.</title>
        <authorList>
            <person name="Triningsih D.W."/>
            <person name="Harunari E."/>
            <person name="Igarashi Y."/>
        </authorList>
    </citation>
    <scope>NUCLEOTIDE SEQUENCE</scope>
    <source>
        <strain evidence="3">RD004123</strain>
    </source>
</reference>
<dbReference type="PANTHER" id="PTHR33169:SF14">
    <property type="entry name" value="TRANSCRIPTIONAL REGULATOR RV3488"/>
    <property type="match status" value="1"/>
</dbReference>
<proteinExistence type="predicted"/>
<keyword evidence="4" id="KW-1185">Reference proteome</keyword>
<dbReference type="InterPro" id="IPR005149">
    <property type="entry name" value="Tscrpt_reg_PadR_N"/>
</dbReference>
<feature type="domain" description="Transcription regulator PadR N-terminal" evidence="2">
    <location>
        <begin position="17"/>
        <end position="83"/>
    </location>
</feature>
<comment type="caution">
    <text evidence="3">The sequence shown here is derived from an EMBL/GenBank/DDBJ whole genome shotgun (WGS) entry which is preliminary data.</text>
</comment>
<dbReference type="InterPro" id="IPR036390">
    <property type="entry name" value="WH_DNA-bd_sf"/>
</dbReference>
<name>A0ABQ5QYU2_9ACTN</name>
<gene>
    <name evidence="3" type="ORF">Pa4123_41390</name>
</gene>
<dbReference type="InterPro" id="IPR052509">
    <property type="entry name" value="Metal_resp_DNA-bind_regulator"/>
</dbReference>
<dbReference type="SUPFAM" id="SSF46785">
    <property type="entry name" value="Winged helix' DNA-binding domain"/>
    <property type="match status" value="1"/>
</dbReference>